<sequence length="559" mass="62299">MLPQKTRIGLWTASFLTGLVGVINLLSAVTPSLPDRRNWLEPFFPFPVRAGGHFFAAVIGFILLTLATNLLRRKRIAWLLTVGLLIVSIVIHLVKGLDVEESLLSGVLLFQLLVMRQTFTAKSDRPSIAQGIRVLLGALLFTLAYGTAGFYILDGGFQVNGQAVNFDLDRALFQTFAMFFTADNAGLVPQTRFSNFFADSIYAVGTVTLGYALLMLLRPVLLRNSASISERNKAQEVVAKYGRTTLAKLALLPDKSYYFSFSGKSTIAYVSKGRGAIALGDPIGPAEDRKEAILEFQEFCDRNDWYPAFYQTLPDDLEMYSTLGFRAVQIGEEAIVNLKTFTLKGKSNQNLRTAINRLTKAGYQIEFYEPPLSSELMRQMKLVSDEWLQMVQGAEKKFSVGWFDEAYLRETRVAAIHTPDGRISAFANMISAGDGVVGVDLMRRRTEVENGTMECLFASMLQHCQELGYEEFDLGLSALAGVGEAEKSGRLEKVLIYLSEHLSKFYNFKGLHSFKDKFGPRWEPRYFVYPSLGSLPDVVVALIRADSGDRLLDYLRPGG</sequence>
<dbReference type="RefSeq" id="WP_172184976.1">
    <property type="nucleotide sequence ID" value="NZ_CAWPPK010000252.1"/>
</dbReference>
<comment type="caution">
    <text evidence="9">The sequence shown here is derived from an EMBL/GenBank/DDBJ whole genome shotgun (WGS) entry which is preliminary data.</text>
</comment>
<feature type="domain" description="Lysyl-tRNA synthetase N-terminal transmembrane region" evidence="8">
    <location>
        <begin position="19"/>
        <end position="171"/>
    </location>
</feature>
<keyword evidence="9" id="KW-0012">Acyltransferase</keyword>
<evidence type="ECO:0000256" key="2">
    <source>
        <dbReference type="ARBA" id="ARBA00022475"/>
    </source>
</evidence>
<feature type="transmembrane region" description="Helical" evidence="6">
    <location>
        <begin position="52"/>
        <end position="71"/>
    </location>
</feature>
<gene>
    <name evidence="9" type="primary">mprF</name>
    <name evidence="9" type="ORF">E5S67_00389</name>
</gene>
<feature type="transmembrane region" description="Helical" evidence="6">
    <location>
        <begin position="78"/>
        <end position="97"/>
    </location>
</feature>
<dbReference type="PANTHER" id="PTHR34697">
    <property type="entry name" value="PHOSPHATIDYLGLYCEROL LYSYLTRANSFERASE"/>
    <property type="match status" value="1"/>
</dbReference>
<keyword evidence="3 6" id="KW-0812">Transmembrane</keyword>
<evidence type="ECO:0000256" key="6">
    <source>
        <dbReference type="SAM" id="Phobius"/>
    </source>
</evidence>
<dbReference type="InterPro" id="IPR024320">
    <property type="entry name" value="LPG_synthase_C"/>
</dbReference>
<feature type="domain" description="Phosphatidylglycerol lysyltransferase C-terminal" evidence="7">
    <location>
        <begin position="237"/>
        <end position="529"/>
    </location>
</feature>
<organism evidence="9 10">
    <name type="scientific">Microcoleus asticus IPMA8</name>
    <dbReference type="NCBI Taxonomy" id="2563858"/>
    <lineage>
        <taxon>Bacteria</taxon>
        <taxon>Bacillati</taxon>
        <taxon>Cyanobacteriota</taxon>
        <taxon>Cyanophyceae</taxon>
        <taxon>Oscillatoriophycideae</taxon>
        <taxon>Oscillatoriales</taxon>
        <taxon>Microcoleaceae</taxon>
        <taxon>Microcoleus</taxon>
        <taxon>Microcoleus asticus</taxon>
    </lineage>
</organism>
<accession>A0ABX2CRV9</accession>
<evidence type="ECO:0000256" key="3">
    <source>
        <dbReference type="ARBA" id="ARBA00022692"/>
    </source>
</evidence>
<evidence type="ECO:0000313" key="10">
    <source>
        <dbReference type="Proteomes" id="UP000702425"/>
    </source>
</evidence>
<keyword evidence="10" id="KW-1185">Reference proteome</keyword>
<protein>
    <submittedName>
        <fullName evidence="9">Phosphatidylglycerol lysyltransferase</fullName>
        <ecNumber evidence="9">2.3.2.3</ecNumber>
    </submittedName>
</protein>
<keyword evidence="2" id="KW-1003">Cell membrane</keyword>
<dbReference type="Pfam" id="PF09924">
    <property type="entry name" value="LPG_synthase_C"/>
    <property type="match status" value="1"/>
</dbReference>
<dbReference type="Pfam" id="PF16995">
    <property type="entry name" value="tRNA-synt_2_TM"/>
    <property type="match status" value="1"/>
</dbReference>
<keyword evidence="4 6" id="KW-1133">Transmembrane helix</keyword>
<evidence type="ECO:0000256" key="4">
    <source>
        <dbReference type="ARBA" id="ARBA00022989"/>
    </source>
</evidence>
<dbReference type="InterPro" id="IPR031553">
    <property type="entry name" value="tRNA-synt_2_TM"/>
</dbReference>
<feature type="transmembrane region" description="Helical" evidence="6">
    <location>
        <begin position="131"/>
        <end position="153"/>
    </location>
</feature>
<dbReference type="GO" id="GO:0050071">
    <property type="term" value="F:phosphatidylglycerol lysyltransferase activity"/>
    <property type="evidence" value="ECO:0007669"/>
    <property type="project" value="UniProtKB-EC"/>
</dbReference>
<dbReference type="InterPro" id="IPR051211">
    <property type="entry name" value="PG_lysyltransferase"/>
</dbReference>
<reference evidence="9 10" key="1">
    <citation type="journal article" date="2020" name="Sci. Rep.">
        <title>A novel cyanobacterial geosmin producer, revising GeoA distribution and dispersion patterns in Bacteria.</title>
        <authorList>
            <person name="Churro C."/>
            <person name="Semedo-Aguiar A.P."/>
            <person name="Silva A.D."/>
            <person name="Pereira-Leal J.B."/>
            <person name="Leite R.B."/>
        </authorList>
    </citation>
    <scope>NUCLEOTIDE SEQUENCE [LARGE SCALE GENOMIC DNA]</scope>
    <source>
        <strain evidence="9 10">IPMA8</strain>
    </source>
</reference>
<dbReference type="PANTHER" id="PTHR34697:SF2">
    <property type="entry name" value="PHOSPHATIDYLGLYCEROL LYSYLTRANSFERASE"/>
    <property type="match status" value="1"/>
</dbReference>
<name>A0ABX2CRV9_9CYAN</name>
<comment type="subcellular location">
    <subcellularLocation>
        <location evidence="1">Cell membrane</location>
        <topology evidence="1">Multi-pass membrane protein</topology>
    </subcellularLocation>
</comment>
<evidence type="ECO:0000259" key="7">
    <source>
        <dbReference type="Pfam" id="PF09924"/>
    </source>
</evidence>
<dbReference type="EMBL" id="SRRZ01000004">
    <property type="protein sequence ID" value="NQE32673.1"/>
    <property type="molecule type" value="Genomic_DNA"/>
</dbReference>
<dbReference type="InterPro" id="IPR016181">
    <property type="entry name" value="Acyl_CoA_acyltransferase"/>
</dbReference>
<proteinExistence type="predicted"/>
<keyword evidence="5 6" id="KW-0472">Membrane</keyword>
<evidence type="ECO:0000259" key="8">
    <source>
        <dbReference type="Pfam" id="PF16995"/>
    </source>
</evidence>
<evidence type="ECO:0000256" key="1">
    <source>
        <dbReference type="ARBA" id="ARBA00004651"/>
    </source>
</evidence>
<dbReference type="SUPFAM" id="SSF55729">
    <property type="entry name" value="Acyl-CoA N-acyltransferases (Nat)"/>
    <property type="match status" value="1"/>
</dbReference>
<keyword evidence="9" id="KW-0808">Transferase</keyword>
<evidence type="ECO:0000313" key="9">
    <source>
        <dbReference type="EMBL" id="NQE32673.1"/>
    </source>
</evidence>
<feature type="transmembrane region" description="Helical" evidence="6">
    <location>
        <begin position="201"/>
        <end position="221"/>
    </location>
</feature>
<dbReference type="Proteomes" id="UP000702425">
    <property type="component" value="Unassembled WGS sequence"/>
</dbReference>
<evidence type="ECO:0000256" key="5">
    <source>
        <dbReference type="ARBA" id="ARBA00023136"/>
    </source>
</evidence>
<dbReference type="EC" id="2.3.2.3" evidence="9"/>